<reference evidence="2" key="1">
    <citation type="submission" date="2016-10" db="EMBL/GenBank/DDBJ databases">
        <authorList>
            <person name="Varghese N."/>
            <person name="Submissions S."/>
        </authorList>
    </citation>
    <scope>NUCLEOTIDE SEQUENCE [LARGE SCALE GENOMIC DNA]</scope>
    <source>
        <strain evidence="2">DSM 22376</strain>
    </source>
</reference>
<proteinExistence type="predicted"/>
<dbReference type="AlphaFoldDB" id="A0A1H4E8I6"/>
<dbReference type="Proteomes" id="UP000198951">
    <property type="component" value="Unassembled WGS sequence"/>
</dbReference>
<evidence type="ECO:0000313" key="1">
    <source>
        <dbReference type="EMBL" id="SEA81345.1"/>
    </source>
</evidence>
<gene>
    <name evidence="1" type="ORF">SAMN05443667_10960</name>
</gene>
<protein>
    <submittedName>
        <fullName evidence="1">Uncharacterized protein</fullName>
    </submittedName>
</protein>
<keyword evidence="2" id="KW-1185">Reference proteome</keyword>
<evidence type="ECO:0000313" key="2">
    <source>
        <dbReference type="Proteomes" id="UP000198951"/>
    </source>
</evidence>
<accession>A0A1H4E8I6</accession>
<dbReference type="STRING" id="150146.SAMN05443667_10960"/>
<dbReference type="OrthoDB" id="1450227at2"/>
<sequence>MFFIRKKTNFKLYKAFHKNVLTDDYNKYTSYYGATPTDAFYEAMAWSGLRDNNVKAWVGLPAEKKAAIEALANRVPNLSKTVPCPTSSN</sequence>
<organism evidence="1 2">
    <name type="scientific">Flavobacterium gillisiae</name>
    <dbReference type="NCBI Taxonomy" id="150146"/>
    <lineage>
        <taxon>Bacteria</taxon>
        <taxon>Pseudomonadati</taxon>
        <taxon>Bacteroidota</taxon>
        <taxon>Flavobacteriia</taxon>
        <taxon>Flavobacteriales</taxon>
        <taxon>Flavobacteriaceae</taxon>
        <taxon>Flavobacterium</taxon>
    </lineage>
</organism>
<name>A0A1H4E8I6_9FLAO</name>
<dbReference type="RefSeq" id="WP_091090906.1">
    <property type="nucleotide sequence ID" value="NZ_FNRD01000009.1"/>
</dbReference>
<dbReference type="EMBL" id="FNRD01000009">
    <property type="protein sequence ID" value="SEA81345.1"/>
    <property type="molecule type" value="Genomic_DNA"/>
</dbReference>